<dbReference type="Pfam" id="PF02826">
    <property type="entry name" value="2-Hacid_dh_C"/>
    <property type="match status" value="1"/>
</dbReference>
<comment type="similarity">
    <text evidence="1">Belongs to the D-isomer specific 2-hydroxyacid dehydrogenase family.</text>
</comment>
<dbReference type="InterPro" id="IPR006140">
    <property type="entry name" value="D-isomer_DH_NAD-bd"/>
</dbReference>
<keyword evidence="3" id="KW-0520">NAD</keyword>
<accession>A0A4R4XMT9</accession>
<proteinExistence type="inferred from homology"/>
<feature type="domain" description="D-isomer specific 2-hydroxyacid dehydrogenase NAD-binding" evidence="4">
    <location>
        <begin position="2"/>
        <end position="123"/>
    </location>
</feature>
<protein>
    <submittedName>
        <fullName evidence="5">D-2-hydroxyacid dehydrogenase family protein</fullName>
    </submittedName>
</protein>
<dbReference type="InterPro" id="IPR036291">
    <property type="entry name" value="NAD(P)-bd_dom_sf"/>
</dbReference>
<organism evidence="5 6">
    <name type="scientific">Nonomuraea terrae</name>
    <dbReference type="NCBI Taxonomy" id="2530383"/>
    <lineage>
        <taxon>Bacteria</taxon>
        <taxon>Bacillati</taxon>
        <taxon>Actinomycetota</taxon>
        <taxon>Actinomycetes</taxon>
        <taxon>Streptosporangiales</taxon>
        <taxon>Streptosporangiaceae</taxon>
        <taxon>Nonomuraea</taxon>
    </lineage>
</organism>
<keyword evidence="2" id="KW-0560">Oxidoreductase</keyword>
<name>A0A4R4XMT9_9ACTN</name>
<feature type="non-terminal residue" evidence="5">
    <location>
        <position position="1"/>
    </location>
</feature>
<evidence type="ECO:0000313" key="5">
    <source>
        <dbReference type="EMBL" id="TDD32568.1"/>
    </source>
</evidence>
<evidence type="ECO:0000256" key="1">
    <source>
        <dbReference type="ARBA" id="ARBA00005854"/>
    </source>
</evidence>
<evidence type="ECO:0000313" key="6">
    <source>
        <dbReference type="Proteomes" id="UP000295302"/>
    </source>
</evidence>
<dbReference type="PANTHER" id="PTHR42789">
    <property type="entry name" value="D-ISOMER SPECIFIC 2-HYDROXYACID DEHYDROGENASE FAMILY PROTEIN (AFU_ORTHOLOGUE AFUA_6G10090)"/>
    <property type="match status" value="1"/>
</dbReference>
<evidence type="ECO:0000259" key="4">
    <source>
        <dbReference type="Pfam" id="PF02826"/>
    </source>
</evidence>
<dbReference type="AlphaFoldDB" id="A0A4R4XMT9"/>
<dbReference type="Gene3D" id="3.40.50.720">
    <property type="entry name" value="NAD(P)-binding Rossmann-like Domain"/>
    <property type="match status" value="2"/>
</dbReference>
<dbReference type="GO" id="GO:0051287">
    <property type="term" value="F:NAD binding"/>
    <property type="evidence" value="ECO:0007669"/>
    <property type="project" value="InterPro"/>
</dbReference>
<evidence type="ECO:0000256" key="2">
    <source>
        <dbReference type="ARBA" id="ARBA00023002"/>
    </source>
</evidence>
<dbReference type="GO" id="GO:0016491">
    <property type="term" value="F:oxidoreductase activity"/>
    <property type="evidence" value="ECO:0007669"/>
    <property type="project" value="UniProtKB-KW"/>
</dbReference>
<dbReference type="InterPro" id="IPR050857">
    <property type="entry name" value="D-2-hydroxyacid_DH"/>
</dbReference>
<sequence length="153" mass="16462">RAFGMDVLAWSQNLTRERAEECGARLAPDKDALMAGSDVVSVHVVLGDRTRGLVGARELGLMKPTAYLVNTSRAAIVDQAALLSALREGRIAGAGLDVFEEEPLPAGHEFRTLPNVLATPHLGYVSELNYATYFREAVEDIGAFLDGAPIRVL</sequence>
<dbReference type="EMBL" id="SMKQ01000281">
    <property type="protein sequence ID" value="TDD32568.1"/>
    <property type="molecule type" value="Genomic_DNA"/>
</dbReference>
<comment type="caution">
    <text evidence="5">The sequence shown here is derived from an EMBL/GenBank/DDBJ whole genome shotgun (WGS) entry which is preliminary data.</text>
</comment>
<gene>
    <name evidence="5" type="ORF">E1286_43395</name>
</gene>
<reference evidence="5 6" key="1">
    <citation type="submission" date="2019-03" db="EMBL/GenBank/DDBJ databases">
        <title>Draft genome sequences of novel Actinobacteria.</title>
        <authorList>
            <person name="Sahin N."/>
            <person name="Ay H."/>
            <person name="Saygin H."/>
        </authorList>
    </citation>
    <scope>NUCLEOTIDE SEQUENCE [LARGE SCALE GENOMIC DNA]</scope>
    <source>
        <strain evidence="5 6">CH32</strain>
    </source>
</reference>
<evidence type="ECO:0000256" key="3">
    <source>
        <dbReference type="ARBA" id="ARBA00023027"/>
    </source>
</evidence>
<dbReference type="Proteomes" id="UP000295302">
    <property type="component" value="Unassembled WGS sequence"/>
</dbReference>
<keyword evidence="6" id="KW-1185">Reference proteome</keyword>
<dbReference type="RefSeq" id="WP_281282852.1">
    <property type="nucleotide sequence ID" value="NZ_SMKQ01000281.1"/>
</dbReference>
<dbReference type="SUPFAM" id="SSF51735">
    <property type="entry name" value="NAD(P)-binding Rossmann-fold domains"/>
    <property type="match status" value="1"/>
</dbReference>
<dbReference type="PANTHER" id="PTHR42789:SF1">
    <property type="entry name" value="D-ISOMER SPECIFIC 2-HYDROXYACID DEHYDROGENASE FAMILY PROTEIN (AFU_ORTHOLOGUE AFUA_6G10090)"/>
    <property type="match status" value="1"/>
</dbReference>